<name>A0A7J8C2P6_ROUAE</name>
<gene>
    <name evidence="2" type="ORF">HJG63_009428</name>
</gene>
<evidence type="ECO:0000256" key="1">
    <source>
        <dbReference type="SAM" id="MobiDB-lite"/>
    </source>
</evidence>
<organism evidence="2 3">
    <name type="scientific">Rousettus aegyptiacus</name>
    <name type="common">Egyptian fruit bat</name>
    <name type="synonym">Pteropus aegyptiacus</name>
    <dbReference type="NCBI Taxonomy" id="9407"/>
    <lineage>
        <taxon>Eukaryota</taxon>
        <taxon>Metazoa</taxon>
        <taxon>Chordata</taxon>
        <taxon>Craniata</taxon>
        <taxon>Vertebrata</taxon>
        <taxon>Euteleostomi</taxon>
        <taxon>Mammalia</taxon>
        <taxon>Eutheria</taxon>
        <taxon>Laurasiatheria</taxon>
        <taxon>Chiroptera</taxon>
        <taxon>Yinpterochiroptera</taxon>
        <taxon>Pteropodoidea</taxon>
        <taxon>Pteropodidae</taxon>
        <taxon>Rousettinae</taxon>
        <taxon>Rousettus</taxon>
    </lineage>
</organism>
<protein>
    <submittedName>
        <fullName evidence="2">Uncharacterized protein</fullName>
    </submittedName>
</protein>
<keyword evidence="3" id="KW-1185">Reference proteome</keyword>
<dbReference type="Proteomes" id="UP000593571">
    <property type="component" value="Unassembled WGS sequence"/>
</dbReference>
<dbReference type="AlphaFoldDB" id="A0A7J8C2P6"/>
<reference evidence="2 3" key="1">
    <citation type="journal article" date="2020" name="Nature">
        <title>Six reference-quality genomes reveal evolution of bat adaptations.</title>
        <authorList>
            <person name="Jebb D."/>
            <person name="Huang Z."/>
            <person name="Pippel M."/>
            <person name="Hughes G.M."/>
            <person name="Lavrichenko K."/>
            <person name="Devanna P."/>
            <person name="Winkler S."/>
            <person name="Jermiin L.S."/>
            <person name="Skirmuntt E.C."/>
            <person name="Katzourakis A."/>
            <person name="Burkitt-Gray L."/>
            <person name="Ray D.A."/>
            <person name="Sullivan K.A.M."/>
            <person name="Roscito J.G."/>
            <person name="Kirilenko B.M."/>
            <person name="Davalos L.M."/>
            <person name="Corthals A.P."/>
            <person name="Power M.L."/>
            <person name="Jones G."/>
            <person name="Ransome R.D."/>
            <person name="Dechmann D.K.N."/>
            <person name="Locatelli A.G."/>
            <person name="Puechmaille S.J."/>
            <person name="Fedrigo O."/>
            <person name="Jarvis E.D."/>
            <person name="Hiller M."/>
            <person name="Vernes S.C."/>
            <person name="Myers E.W."/>
            <person name="Teeling E.C."/>
        </authorList>
    </citation>
    <scope>NUCLEOTIDE SEQUENCE [LARGE SCALE GENOMIC DNA]</scope>
    <source>
        <strain evidence="2">MRouAeg1</strain>
        <tissue evidence="2">Muscle</tissue>
    </source>
</reference>
<evidence type="ECO:0000313" key="2">
    <source>
        <dbReference type="EMBL" id="KAF6405118.1"/>
    </source>
</evidence>
<feature type="compositionally biased region" description="Polar residues" evidence="1">
    <location>
        <begin position="9"/>
        <end position="18"/>
    </location>
</feature>
<comment type="caution">
    <text evidence="2">The sequence shown here is derived from an EMBL/GenBank/DDBJ whole genome shotgun (WGS) entry which is preliminary data.</text>
</comment>
<dbReference type="EMBL" id="JACASE010000015">
    <property type="protein sequence ID" value="KAF6405118.1"/>
    <property type="molecule type" value="Genomic_DNA"/>
</dbReference>
<sequence>MARTPCLKTRNSGPSQAGSGPATLECSYMGSLAGKWQWVIGICKWHGQTGYFNNQDLEEKELNLMERKKQTAQGANYWNQRKDAQLSREPAAGLEGGWDIGWVCFTVQPSPFQIPMLGASPSYTPSQPSPLLSRTRHLFPSGPQHLSASSPSSLLTALIYLVSPSPDLPSSESSETPFRNRPGSHQSVLEAPCGLVPKFIRLVHRQAGPTWRLLQSRLPPGF</sequence>
<feature type="region of interest" description="Disordered" evidence="1">
    <location>
        <begin position="1"/>
        <end position="20"/>
    </location>
</feature>
<evidence type="ECO:0000313" key="3">
    <source>
        <dbReference type="Proteomes" id="UP000593571"/>
    </source>
</evidence>
<proteinExistence type="predicted"/>
<accession>A0A7J8C2P6</accession>